<feature type="domain" description="Zn(2)-C6 fungal-type" evidence="7">
    <location>
        <begin position="11"/>
        <end position="41"/>
    </location>
</feature>
<evidence type="ECO:0000313" key="8">
    <source>
        <dbReference type="EMBL" id="KAB8072270.1"/>
    </source>
</evidence>
<evidence type="ECO:0000256" key="5">
    <source>
        <dbReference type="ARBA" id="ARBA00023242"/>
    </source>
</evidence>
<dbReference type="GO" id="GO:0000976">
    <property type="term" value="F:transcription cis-regulatory region binding"/>
    <property type="evidence" value="ECO:0007669"/>
    <property type="project" value="TreeGrafter"/>
</dbReference>
<sequence>MSASITRTRTGCWSCRSRRVKCDEARPACSRCVRSSVLCDYGVRLTWHEESLSKGVCHGRAGVWSKKGNGRSSRERGQCRPSYTLPLPPTSQNNNAVQKTRYGRQPKIPIMFLNTTMRDLDLYFEFERMDKTGKGQEGAVTLTCLASDNSITDELWGRVMSPTLVRPSTGPATFLTLEYDTALMSYYETVICSSSTLLDDARHNPYRHVILPMAMASEGLYHATLAVSAQTLRLSEPKYGVAALKHGQKAIQALIGILKRGIESDADMDELLGLALMLCWYEITDGCRPSWVTHLNGIHAISARCHKSPTFTHDSSHSSNLRQFFNRYFAFHLVLARTAFRVDLDADVVSGKYTMFKPPDSPTHLVRKIYEPSLNSALVRGSGGSRQSNSAGLENLEELAATSTNFLALTMPLEELDEIDPCMGFSNSLLLLINEIADLAWRSPPKCMDANTISLRVKAFHLKESLEKLRQRPPKQLVPANIMNDCPDRDLATEFMIIAEANRLGALLFLHEICSNRFRFEGSYHSSEVYDDYDQNTLLPRFPDEDKLTYIRAILDLIGHNLPWIIRTAALPLWPLFLAGCCSVTEEDRMTVMVIFEESEQLKRFGNIRPAREVVEMVWRQHDLGVQDDRKRRRAAAVATGRPVEKNAQSERFIWERAMKMLGGWKLSLT</sequence>
<name>A0A5N5WYP6_9EURO</name>
<dbReference type="Proteomes" id="UP000326565">
    <property type="component" value="Unassembled WGS sequence"/>
</dbReference>
<dbReference type="Pfam" id="PF11951">
    <property type="entry name" value="Fungal_trans_2"/>
    <property type="match status" value="1"/>
</dbReference>
<comment type="subcellular location">
    <subcellularLocation>
        <location evidence="1">Nucleus</location>
    </subcellularLocation>
</comment>
<accession>A0A5N5WYP6</accession>
<dbReference type="PROSITE" id="PS50048">
    <property type="entry name" value="ZN2_CY6_FUNGAL_2"/>
    <property type="match status" value="1"/>
</dbReference>
<keyword evidence="2" id="KW-0805">Transcription regulation</keyword>
<dbReference type="GO" id="GO:0008270">
    <property type="term" value="F:zinc ion binding"/>
    <property type="evidence" value="ECO:0007669"/>
    <property type="project" value="InterPro"/>
</dbReference>
<evidence type="ECO:0000256" key="2">
    <source>
        <dbReference type="ARBA" id="ARBA00023015"/>
    </source>
</evidence>
<dbReference type="GO" id="GO:0045944">
    <property type="term" value="P:positive regulation of transcription by RNA polymerase II"/>
    <property type="evidence" value="ECO:0007669"/>
    <property type="project" value="TreeGrafter"/>
</dbReference>
<evidence type="ECO:0000313" key="9">
    <source>
        <dbReference type="Proteomes" id="UP000326565"/>
    </source>
</evidence>
<evidence type="ECO:0000256" key="3">
    <source>
        <dbReference type="ARBA" id="ARBA00023125"/>
    </source>
</evidence>
<reference evidence="8 9" key="1">
    <citation type="submission" date="2019-04" db="EMBL/GenBank/DDBJ databases">
        <title>Friends and foes A comparative genomics study of 23 Aspergillus species from section Flavi.</title>
        <authorList>
            <consortium name="DOE Joint Genome Institute"/>
            <person name="Kjaerbolling I."/>
            <person name="Vesth T."/>
            <person name="Frisvad J.C."/>
            <person name="Nybo J.L."/>
            <person name="Theobald S."/>
            <person name="Kildgaard S."/>
            <person name="Isbrandt T."/>
            <person name="Kuo A."/>
            <person name="Sato A."/>
            <person name="Lyhne E.K."/>
            <person name="Kogle M.E."/>
            <person name="Wiebenga A."/>
            <person name="Kun R.S."/>
            <person name="Lubbers R.J."/>
            <person name="Makela M.R."/>
            <person name="Barry K."/>
            <person name="Chovatia M."/>
            <person name="Clum A."/>
            <person name="Daum C."/>
            <person name="Haridas S."/>
            <person name="He G."/>
            <person name="LaButti K."/>
            <person name="Lipzen A."/>
            <person name="Mondo S."/>
            <person name="Riley R."/>
            <person name="Salamov A."/>
            <person name="Simmons B.A."/>
            <person name="Magnuson J.K."/>
            <person name="Henrissat B."/>
            <person name="Mortensen U.H."/>
            <person name="Larsen T.O."/>
            <person name="Devries R.P."/>
            <person name="Grigoriev I.V."/>
            <person name="Machida M."/>
            <person name="Baker S.E."/>
            <person name="Andersen M.R."/>
        </authorList>
    </citation>
    <scope>NUCLEOTIDE SEQUENCE [LARGE SCALE GENOMIC DNA]</scope>
    <source>
        <strain evidence="8 9">CBS 151.66</strain>
    </source>
</reference>
<feature type="region of interest" description="Disordered" evidence="6">
    <location>
        <begin position="66"/>
        <end position="96"/>
    </location>
</feature>
<evidence type="ECO:0000256" key="6">
    <source>
        <dbReference type="SAM" id="MobiDB-lite"/>
    </source>
</evidence>
<dbReference type="SUPFAM" id="SSF57701">
    <property type="entry name" value="Zn2/Cys6 DNA-binding domain"/>
    <property type="match status" value="1"/>
</dbReference>
<keyword evidence="4" id="KW-0804">Transcription</keyword>
<keyword evidence="9" id="KW-1185">Reference proteome</keyword>
<dbReference type="InterPro" id="IPR001138">
    <property type="entry name" value="Zn2Cys6_DnaBD"/>
</dbReference>
<dbReference type="InterPro" id="IPR036864">
    <property type="entry name" value="Zn2-C6_fun-type_DNA-bd_sf"/>
</dbReference>
<dbReference type="Gene3D" id="4.10.240.10">
    <property type="entry name" value="Zn(2)-C6 fungal-type DNA-binding domain"/>
    <property type="match status" value="1"/>
</dbReference>
<dbReference type="OrthoDB" id="3477330at2759"/>
<evidence type="ECO:0000256" key="1">
    <source>
        <dbReference type="ARBA" id="ARBA00004123"/>
    </source>
</evidence>
<dbReference type="Pfam" id="PF00172">
    <property type="entry name" value="Zn_clus"/>
    <property type="match status" value="1"/>
</dbReference>
<dbReference type="InterPro" id="IPR021858">
    <property type="entry name" value="Fun_TF"/>
</dbReference>
<evidence type="ECO:0000256" key="4">
    <source>
        <dbReference type="ARBA" id="ARBA00023163"/>
    </source>
</evidence>
<proteinExistence type="predicted"/>
<dbReference type="GO" id="GO:0000981">
    <property type="term" value="F:DNA-binding transcription factor activity, RNA polymerase II-specific"/>
    <property type="evidence" value="ECO:0007669"/>
    <property type="project" value="InterPro"/>
</dbReference>
<dbReference type="PROSITE" id="PS00463">
    <property type="entry name" value="ZN2_CY6_FUNGAL_1"/>
    <property type="match status" value="1"/>
</dbReference>
<gene>
    <name evidence="8" type="ORF">BDV29DRAFT_5238</name>
</gene>
<dbReference type="EMBL" id="ML732251">
    <property type="protein sequence ID" value="KAB8072270.1"/>
    <property type="molecule type" value="Genomic_DNA"/>
</dbReference>
<dbReference type="AlphaFoldDB" id="A0A5N5WYP6"/>
<dbReference type="CDD" id="cd00067">
    <property type="entry name" value="GAL4"/>
    <property type="match status" value="1"/>
</dbReference>
<protein>
    <submittedName>
        <fullName evidence="8">Fungal-specific transcription factor domain-containing protein</fullName>
    </submittedName>
</protein>
<dbReference type="PANTHER" id="PTHR37534:SF49">
    <property type="entry name" value="LYSINE BIOSYNTHESIS REGULATORY PROTEIN LYS14"/>
    <property type="match status" value="1"/>
</dbReference>
<evidence type="ECO:0000259" key="7">
    <source>
        <dbReference type="PROSITE" id="PS50048"/>
    </source>
</evidence>
<organism evidence="8 9">
    <name type="scientific">Aspergillus leporis</name>
    <dbReference type="NCBI Taxonomy" id="41062"/>
    <lineage>
        <taxon>Eukaryota</taxon>
        <taxon>Fungi</taxon>
        <taxon>Dikarya</taxon>
        <taxon>Ascomycota</taxon>
        <taxon>Pezizomycotina</taxon>
        <taxon>Eurotiomycetes</taxon>
        <taxon>Eurotiomycetidae</taxon>
        <taxon>Eurotiales</taxon>
        <taxon>Aspergillaceae</taxon>
        <taxon>Aspergillus</taxon>
        <taxon>Aspergillus subgen. Circumdati</taxon>
    </lineage>
</organism>
<dbReference type="PANTHER" id="PTHR37534">
    <property type="entry name" value="TRANSCRIPTIONAL ACTIVATOR PROTEIN UGA3"/>
    <property type="match status" value="1"/>
</dbReference>
<keyword evidence="5" id="KW-0539">Nucleus</keyword>
<keyword evidence="3" id="KW-0238">DNA-binding</keyword>
<dbReference type="GO" id="GO:0005634">
    <property type="term" value="C:nucleus"/>
    <property type="evidence" value="ECO:0007669"/>
    <property type="project" value="UniProtKB-SubCell"/>
</dbReference>
<dbReference type="SMART" id="SM00066">
    <property type="entry name" value="GAL4"/>
    <property type="match status" value="1"/>
</dbReference>